<evidence type="ECO:0000259" key="1">
    <source>
        <dbReference type="Pfam" id="PF17775"/>
    </source>
</evidence>
<evidence type="ECO:0000313" key="3">
    <source>
        <dbReference type="Proteomes" id="UP000811844"/>
    </source>
</evidence>
<proteinExistence type="predicted"/>
<dbReference type="NCBIfam" id="NF002486">
    <property type="entry name" value="PRK01752.1"/>
    <property type="match status" value="1"/>
</dbReference>
<evidence type="ECO:0000313" key="2">
    <source>
        <dbReference type="EMBL" id="MBR9727260.1"/>
    </source>
</evidence>
<accession>A0ABS5HZQ1</accession>
<sequence length="152" mass="17404">MKTCACGSKTPYDECCLPFHLGQQLPQSAVQLMRSRYCAFVEKRYQYILDTHAKAFRQGLTINLLAQDAPEWLGLQVITAQEAKNQATVSFKAWYIVAKQIDVIYESSSFIKQDGRWFYTEGEQMTAPLPKRNEPCVCNSGKKFKQCCLLRC</sequence>
<dbReference type="RefSeq" id="WP_153663487.1">
    <property type="nucleotide sequence ID" value="NZ_JAAIKR010000002.1"/>
</dbReference>
<dbReference type="Pfam" id="PF02810">
    <property type="entry name" value="SEC-C"/>
    <property type="match status" value="1"/>
</dbReference>
<name>A0ABS5HZQ1_9GAMM</name>
<dbReference type="SUPFAM" id="SSF103642">
    <property type="entry name" value="Sec-C motif"/>
    <property type="match status" value="1"/>
</dbReference>
<dbReference type="InterPro" id="IPR048469">
    <property type="entry name" value="YchJ-like_M"/>
</dbReference>
<dbReference type="Gene3D" id="3.10.450.50">
    <property type="match status" value="1"/>
</dbReference>
<feature type="domain" description="YchJ-like middle NTF2-like" evidence="1">
    <location>
        <begin position="29"/>
        <end position="122"/>
    </location>
</feature>
<dbReference type="PANTHER" id="PTHR33747">
    <property type="entry name" value="UPF0225 PROTEIN SCO1677"/>
    <property type="match status" value="1"/>
</dbReference>
<reference evidence="2 3" key="1">
    <citation type="submission" date="2020-02" db="EMBL/GenBank/DDBJ databases">
        <title>Shewanella WXL01 sp. nov., a marine bacterium isolated from green algae in Luhuitou Fringing Reef (Northern South China Sea).</title>
        <authorList>
            <person name="Wang X."/>
        </authorList>
    </citation>
    <scope>NUCLEOTIDE SEQUENCE [LARGE SCALE GENOMIC DNA]</scope>
    <source>
        <strain evidence="2 3">MCCC 1A01895</strain>
    </source>
</reference>
<comment type="caution">
    <text evidence="2">The sequence shown here is derived from an EMBL/GenBank/DDBJ whole genome shotgun (WGS) entry which is preliminary data.</text>
</comment>
<keyword evidence="3" id="KW-1185">Reference proteome</keyword>
<organism evidence="2 3">
    <name type="scientific">Shewanella intestini</name>
    <dbReference type="NCBI Taxonomy" id="2017544"/>
    <lineage>
        <taxon>Bacteria</taxon>
        <taxon>Pseudomonadati</taxon>
        <taxon>Pseudomonadota</taxon>
        <taxon>Gammaproteobacteria</taxon>
        <taxon>Alteromonadales</taxon>
        <taxon>Shewanellaceae</taxon>
        <taxon>Shewanella</taxon>
    </lineage>
</organism>
<dbReference type="SUPFAM" id="SSF54427">
    <property type="entry name" value="NTF2-like"/>
    <property type="match status" value="1"/>
</dbReference>
<dbReference type="PANTHER" id="PTHR33747:SF1">
    <property type="entry name" value="ADENYLATE CYCLASE-ASSOCIATED CAP C-TERMINAL DOMAIN-CONTAINING PROTEIN"/>
    <property type="match status" value="1"/>
</dbReference>
<protein>
    <submittedName>
        <fullName evidence="2">YchJ family protein</fullName>
    </submittedName>
</protein>
<dbReference type="InterPro" id="IPR004027">
    <property type="entry name" value="SEC_C_motif"/>
</dbReference>
<dbReference type="Proteomes" id="UP000811844">
    <property type="component" value="Unassembled WGS sequence"/>
</dbReference>
<dbReference type="Pfam" id="PF17775">
    <property type="entry name" value="YchJ_M-like"/>
    <property type="match status" value="1"/>
</dbReference>
<dbReference type="InterPro" id="IPR032710">
    <property type="entry name" value="NTF2-like_dom_sf"/>
</dbReference>
<dbReference type="EMBL" id="JAAIKR010000002">
    <property type="protein sequence ID" value="MBR9727260.1"/>
    <property type="molecule type" value="Genomic_DNA"/>
</dbReference>
<gene>
    <name evidence="2" type="ORF">G3R48_04525</name>
</gene>